<dbReference type="SUPFAM" id="SSF54427">
    <property type="entry name" value="NTF2-like"/>
    <property type="match status" value="1"/>
</dbReference>
<dbReference type="PANTHER" id="PTHR38436:SF1">
    <property type="entry name" value="ESTER CYCLASE"/>
    <property type="match status" value="1"/>
</dbReference>
<dbReference type="Gene3D" id="3.10.450.50">
    <property type="match status" value="1"/>
</dbReference>
<organism evidence="3 4">
    <name type="scientific">Sphingobium lignivorans</name>
    <dbReference type="NCBI Taxonomy" id="2735886"/>
    <lineage>
        <taxon>Bacteria</taxon>
        <taxon>Pseudomonadati</taxon>
        <taxon>Pseudomonadota</taxon>
        <taxon>Alphaproteobacteria</taxon>
        <taxon>Sphingomonadales</taxon>
        <taxon>Sphingomonadaceae</taxon>
        <taxon>Sphingobium</taxon>
    </lineage>
</organism>
<dbReference type="Pfam" id="PF12680">
    <property type="entry name" value="SnoaL_2"/>
    <property type="match status" value="1"/>
</dbReference>
<feature type="domain" description="SnoaL-like" evidence="2">
    <location>
        <begin position="39"/>
        <end position="137"/>
    </location>
</feature>
<dbReference type="InterPro" id="IPR032710">
    <property type="entry name" value="NTF2-like_dom_sf"/>
</dbReference>
<accession>A0ABR6ND89</accession>
<gene>
    <name evidence="3" type="ORF">HNP60_001207</name>
</gene>
<dbReference type="EMBL" id="JACHKA010000001">
    <property type="protein sequence ID" value="MBB5985233.1"/>
    <property type="molecule type" value="Genomic_DNA"/>
</dbReference>
<dbReference type="Proteomes" id="UP001138540">
    <property type="component" value="Unassembled WGS sequence"/>
</dbReference>
<evidence type="ECO:0000259" key="2">
    <source>
        <dbReference type="Pfam" id="PF12680"/>
    </source>
</evidence>
<proteinExistence type="predicted"/>
<feature type="signal peptide" evidence="1">
    <location>
        <begin position="1"/>
        <end position="26"/>
    </location>
</feature>
<dbReference type="RefSeq" id="WP_260394729.1">
    <property type="nucleotide sequence ID" value="NZ_JACHKA010000001.1"/>
</dbReference>
<reference evidence="3 4" key="1">
    <citation type="submission" date="2020-08" db="EMBL/GenBank/DDBJ databases">
        <title>Exploring microbial biodiversity for novel pathways involved in the catabolism of aromatic compounds derived from lignin.</title>
        <authorList>
            <person name="Elkins J."/>
        </authorList>
    </citation>
    <scope>NUCLEOTIDE SEQUENCE [LARGE SCALE GENOMIC DNA]</scope>
    <source>
        <strain evidence="3 4">B1D3A</strain>
    </source>
</reference>
<protein>
    <submittedName>
        <fullName evidence="3">SnoaL-like aldol condensation-catalyzing enzyme</fullName>
    </submittedName>
</protein>
<evidence type="ECO:0000313" key="4">
    <source>
        <dbReference type="Proteomes" id="UP001138540"/>
    </source>
</evidence>
<comment type="caution">
    <text evidence="3">The sequence shown here is derived from an EMBL/GenBank/DDBJ whole genome shotgun (WGS) entry which is preliminary data.</text>
</comment>
<dbReference type="PANTHER" id="PTHR38436">
    <property type="entry name" value="POLYKETIDE CYCLASE SNOAL-LIKE DOMAIN"/>
    <property type="match status" value="1"/>
</dbReference>
<dbReference type="InterPro" id="IPR009959">
    <property type="entry name" value="Cyclase_SnoaL-like"/>
</dbReference>
<dbReference type="InterPro" id="IPR037401">
    <property type="entry name" value="SnoaL-like"/>
</dbReference>
<sequence>MTRASWGTGVMALALGLAGIAAPAQAAEGQCDLTARQVVERFIPLFYEQKDVRTAFMTWVAEDYIQHNPVAKDGRDNGIAALEPFFRSMPELRYTVARVIAEGDLVVVHNKLQMNAQDRGSAVVDIFRVENCKIVEHWDVIQPIPEKSANPHPMF</sequence>
<feature type="chain" id="PRO_5045636401" evidence="1">
    <location>
        <begin position="27"/>
        <end position="155"/>
    </location>
</feature>
<evidence type="ECO:0000313" key="3">
    <source>
        <dbReference type="EMBL" id="MBB5985233.1"/>
    </source>
</evidence>
<evidence type="ECO:0000256" key="1">
    <source>
        <dbReference type="SAM" id="SignalP"/>
    </source>
</evidence>
<keyword evidence="1" id="KW-0732">Signal</keyword>
<keyword evidence="4" id="KW-1185">Reference proteome</keyword>
<name>A0ABR6ND89_9SPHN</name>